<evidence type="ECO:0000256" key="1">
    <source>
        <dbReference type="ARBA" id="ARBA00044755"/>
    </source>
</evidence>
<dbReference type="Pfam" id="PF04519">
    <property type="entry name" value="Bactofilin"/>
    <property type="match status" value="1"/>
</dbReference>
<dbReference type="RefSeq" id="WP_162337541.1">
    <property type="nucleotide sequence ID" value="NZ_BOUK01000013.1"/>
</dbReference>
<keyword evidence="3" id="KW-1185">Reference proteome</keyword>
<dbReference type="InterPro" id="IPR007607">
    <property type="entry name" value="BacA/B"/>
</dbReference>
<sequence length="143" mass="14903">MFKTKPIRPDVGAIDTLIGPQVTIRGDVVFSGGLYVEGHIQGKVIAEAGGRAVLTLAEQGSIEGEIQAPVVVINGRMVGDVHALERIELATKARVQGNLHYKVVEMSAGAQLTGRLVHADALAAEHATHDAGPVPEAWAAADA</sequence>
<accession>A0ABQ6ZHY9</accession>
<evidence type="ECO:0000313" key="3">
    <source>
        <dbReference type="Proteomes" id="UP000781710"/>
    </source>
</evidence>
<protein>
    <submittedName>
        <fullName evidence="2">Cell shape determination protein CcmA</fullName>
    </submittedName>
</protein>
<organism evidence="2 3">
    <name type="scientific">Pseudoxanthomonas japonensis</name>
    <dbReference type="NCBI Taxonomy" id="69284"/>
    <lineage>
        <taxon>Bacteria</taxon>
        <taxon>Pseudomonadati</taxon>
        <taxon>Pseudomonadota</taxon>
        <taxon>Gammaproteobacteria</taxon>
        <taxon>Lysobacterales</taxon>
        <taxon>Lysobacteraceae</taxon>
        <taxon>Pseudoxanthomonas</taxon>
    </lineage>
</organism>
<dbReference type="PANTHER" id="PTHR35024">
    <property type="entry name" value="HYPOTHETICAL CYTOSOLIC PROTEIN"/>
    <property type="match status" value="1"/>
</dbReference>
<name>A0ABQ6ZHY9_9GAMM</name>
<dbReference type="PANTHER" id="PTHR35024:SF4">
    <property type="entry name" value="POLYMER-FORMING CYTOSKELETAL PROTEIN"/>
    <property type="match status" value="1"/>
</dbReference>
<reference evidence="2 3" key="1">
    <citation type="submission" date="2017-10" db="EMBL/GenBank/DDBJ databases">
        <title>Whole genome sequencing of members of genus Pseudoxanthomonas.</title>
        <authorList>
            <person name="Kumar S."/>
            <person name="Bansal K."/>
            <person name="Kaur A."/>
            <person name="Patil P."/>
            <person name="Sharma S."/>
            <person name="Patil P.B."/>
        </authorList>
    </citation>
    <scope>NUCLEOTIDE SEQUENCE [LARGE SCALE GENOMIC DNA]</scope>
    <source>
        <strain evidence="2 3">DSM 17109</strain>
    </source>
</reference>
<gene>
    <name evidence="2" type="ORF">CSC78_08840</name>
</gene>
<comment type="caution">
    <text evidence="2">The sequence shown here is derived from an EMBL/GenBank/DDBJ whole genome shotgun (WGS) entry which is preliminary data.</text>
</comment>
<dbReference type="Proteomes" id="UP000781710">
    <property type="component" value="Unassembled WGS sequence"/>
</dbReference>
<comment type="similarity">
    <text evidence="1">Belongs to the bactofilin family.</text>
</comment>
<evidence type="ECO:0000313" key="2">
    <source>
        <dbReference type="EMBL" id="KAF1725554.1"/>
    </source>
</evidence>
<proteinExistence type="inferred from homology"/>
<dbReference type="EMBL" id="PDWW01000009">
    <property type="protein sequence ID" value="KAF1725554.1"/>
    <property type="molecule type" value="Genomic_DNA"/>
</dbReference>